<dbReference type="Proteomes" id="UP000223968">
    <property type="component" value="Unassembled WGS sequence"/>
</dbReference>
<evidence type="ECO:0000313" key="1">
    <source>
        <dbReference type="EMBL" id="PGH06454.1"/>
    </source>
</evidence>
<accession>A0A2B7X488</accession>
<gene>
    <name evidence="1" type="ORF">AJ79_06544</name>
</gene>
<evidence type="ECO:0008006" key="3">
    <source>
        <dbReference type="Google" id="ProtNLM"/>
    </source>
</evidence>
<reference evidence="1 2" key="1">
    <citation type="submission" date="2017-10" db="EMBL/GenBank/DDBJ databases">
        <title>Comparative genomics in systemic dimorphic fungi from Ajellomycetaceae.</title>
        <authorList>
            <person name="Munoz J.F."/>
            <person name="Mcewen J.G."/>
            <person name="Clay O.K."/>
            <person name="Cuomo C.A."/>
        </authorList>
    </citation>
    <scope>NUCLEOTIDE SEQUENCE [LARGE SCALE GENOMIC DNA]</scope>
    <source>
        <strain evidence="1 2">UAMH5409</strain>
    </source>
</reference>
<dbReference type="EMBL" id="PDNB01000117">
    <property type="protein sequence ID" value="PGH06454.1"/>
    <property type="molecule type" value="Genomic_DNA"/>
</dbReference>
<proteinExistence type="predicted"/>
<evidence type="ECO:0000313" key="2">
    <source>
        <dbReference type="Proteomes" id="UP000223968"/>
    </source>
</evidence>
<organism evidence="1 2">
    <name type="scientific">Helicocarpus griseus UAMH5409</name>
    <dbReference type="NCBI Taxonomy" id="1447875"/>
    <lineage>
        <taxon>Eukaryota</taxon>
        <taxon>Fungi</taxon>
        <taxon>Dikarya</taxon>
        <taxon>Ascomycota</taxon>
        <taxon>Pezizomycotina</taxon>
        <taxon>Eurotiomycetes</taxon>
        <taxon>Eurotiomycetidae</taxon>
        <taxon>Onygenales</taxon>
        <taxon>Ajellomycetaceae</taxon>
        <taxon>Helicocarpus</taxon>
    </lineage>
</organism>
<dbReference type="OrthoDB" id="2103397at2759"/>
<sequence length="104" mass="11852">MIRTMRKREGREDAAVYGTTTDGNVFRFWKVDEGLVTSSILFEWDHGQAAHITSFIRFFVREAIALASPLKRVARRDVKLSVFKTVTPEAGEGELEDSLDYLEV</sequence>
<protein>
    <recommendedName>
        <fullName evidence="3">Fungal-type protein kinase domain-containing protein</fullName>
    </recommendedName>
</protein>
<dbReference type="AlphaFoldDB" id="A0A2B7X488"/>
<keyword evidence="2" id="KW-1185">Reference proteome</keyword>
<name>A0A2B7X488_9EURO</name>
<comment type="caution">
    <text evidence="1">The sequence shown here is derived from an EMBL/GenBank/DDBJ whole genome shotgun (WGS) entry which is preliminary data.</text>
</comment>